<name>B0VHJ8_CLOAI</name>
<organism evidence="1 2">
    <name type="scientific">Cloacimonas acidaminovorans (strain Evry)</name>
    <dbReference type="NCBI Taxonomy" id="459349"/>
    <lineage>
        <taxon>Bacteria</taxon>
        <taxon>Pseudomonadati</taxon>
        <taxon>Candidatus Cloacimonadota</taxon>
        <taxon>Candidatus Cloacimonadia</taxon>
        <taxon>Candidatus Cloacimonadales</taxon>
        <taxon>Candidatus Cloacimonadaceae</taxon>
        <taxon>Candidatus Cloacimonas</taxon>
    </lineage>
</organism>
<evidence type="ECO:0000313" key="1">
    <source>
        <dbReference type="EMBL" id="CAO80813.1"/>
    </source>
</evidence>
<dbReference type="HOGENOM" id="CLU_2315246_0_0_0"/>
<gene>
    <name evidence="1" type="ordered locus">CLOAM0941</name>
</gene>
<dbReference type="AlphaFoldDB" id="B0VHJ8"/>
<evidence type="ECO:0000313" key="2">
    <source>
        <dbReference type="Proteomes" id="UP000002019"/>
    </source>
</evidence>
<protein>
    <submittedName>
        <fullName evidence="1">Uncharacterized protein</fullName>
    </submittedName>
</protein>
<sequence length="99" mass="11516">MRILQSYSKKAESGLKMSRTKRPYNIRKIAPDLIIIVTEGEKTEPNYFRKFPVQKKKVIIIETGMNTISLISANPVNFVTKWNLSIHFFSIALFWVKLV</sequence>
<dbReference type="KEGG" id="caci:CLOAM0941"/>
<accession>B0VHJ8</accession>
<reference evidence="1 2" key="1">
    <citation type="journal article" date="2008" name="J. Bacteriol.">
        <title>'Candidatus Cloacamonas acidaminovorans': genome sequence reconstruction provides a first glimpse of a new bacterial division.</title>
        <authorList>
            <person name="Pelletier E."/>
            <person name="Kreimeyer A."/>
            <person name="Bocs S."/>
            <person name="Rouy Z."/>
            <person name="Gyapay G."/>
            <person name="Chouari R."/>
            <person name="Riviere D."/>
            <person name="Ganesan A."/>
            <person name="Daegelen P."/>
            <person name="Sghir A."/>
            <person name="Cohen G.N."/>
            <person name="Medigue C."/>
            <person name="Weissenbach J."/>
            <person name="Le Paslier D."/>
        </authorList>
    </citation>
    <scope>NUCLEOTIDE SEQUENCE [LARGE SCALE GENOMIC DNA]</scope>
    <source>
        <strain evidence="2">Evry</strain>
    </source>
</reference>
<dbReference type="Proteomes" id="UP000002019">
    <property type="component" value="Chromosome"/>
</dbReference>
<dbReference type="STRING" id="459349.CLOAM0941"/>
<dbReference type="EMBL" id="CU466930">
    <property type="protein sequence ID" value="CAO80813.1"/>
    <property type="molecule type" value="Genomic_DNA"/>
</dbReference>
<proteinExistence type="predicted"/>
<keyword evidence="2" id="KW-1185">Reference proteome</keyword>